<dbReference type="AlphaFoldDB" id="A0A518K2Y6"/>
<protein>
    <recommendedName>
        <fullName evidence="5">Methanolan biosynthesis EpsI domain-containing protein</fullName>
    </recommendedName>
</protein>
<dbReference type="NCBIfam" id="TIGR03009">
    <property type="entry name" value="plancto_dom_2"/>
    <property type="match status" value="1"/>
</dbReference>
<reference evidence="3 4" key="1">
    <citation type="submission" date="2019-02" db="EMBL/GenBank/DDBJ databases">
        <title>Deep-cultivation of Planctomycetes and their phenomic and genomic characterization uncovers novel biology.</title>
        <authorList>
            <person name="Wiegand S."/>
            <person name="Jogler M."/>
            <person name="Boedeker C."/>
            <person name="Pinto D."/>
            <person name="Vollmers J."/>
            <person name="Rivas-Marin E."/>
            <person name="Kohn T."/>
            <person name="Peeters S.H."/>
            <person name="Heuer A."/>
            <person name="Rast P."/>
            <person name="Oberbeckmann S."/>
            <person name="Bunk B."/>
            <person name="Jeske O."/>
            <person name="Meyerdierks A."/>
            <person name="Storesund J.E."/>
            <person name="Kallscheuer N."/>
            <person name="Luecker S."/>
            <person name="Lage O.M."/>
            <person name="Pohl T."/>
            <person name="Merkel B.J."/>
            <person name="Hornburger P."/>
            <person name="Mueller R.-W."/>
            <person name="Bruemmer F."/>
            <person name="Labrenz M."/>
            <person name="Spormann A.M."/>
            <person name="Op den Camp H."/>
            <person name="Overmann J."/>
            <person name="Amann R."/>
            <person name="Jetten M.S.M."/>
            <person name="Mascher T."/>
            <person name="Medema M.H."/>
            <person name="Devos D.P."/>
            <person name="Kaster A.-K."/>
            <person name="Ovreas L."/>
            <person name="Rohde M."/>
            <person name="Galperin M.Y."/>
            <person name="Jogler C."/>
        </authorList>
    </citation>
    <scope>NUCLEOTIDE SEQUENCE [LARGE SCALE GENOMIC DNA]</scope>
    <source>
        <strain evidence="3 4">Spa11</strain>
    </source>
</reference>
<accession>A0A518K2Y6</accession>
<gene>
    <name evidence="3" type="ORF">Spa11_03330</name>
</gene>
<keyword evidence="1 2" id="KW-0732">Signal</keyword>
<evidence type="ECO:0000313" key="4">
    <source>
        <dbReference type="Proteomes" id="UP000316426"/>
    </source>
</evidence>
<keyword evidence="4" id="KW-1185">Reference proteome</keyword>
<feature type="chain" id="PRO_5021995526" description="Methanolan biosynthesis EpsI domain-containing protein" evidence="2">
    <location>
        <begin position="22"/>
        <end position="286"/>
    </location>
</feature>
<name>A0A518K2Y6_9BACT</name>
<evidence type="ECO:0000313" key="3">
    <source>
        <dbReference type="EMBL" id="QDV72161.1"/>
    </source>
</evidence>
<evidence type="ECO:0000256" key="2">
    <source>
        <dbReference type="SAM" id="SignalP"/>
    </source>
</evidence>
<dbReference type="Gene3D" id="2.50.20.10">
    <property type="entry name" value="Lipoprotein localisation LolA/LolB/LppX"/>
    <property type="match status" value="1"/>
</dbReference>
<dbReference type="InterPro" id="IPR004564">
    <property type="entry name" value="OM_lipoprot_carrier_LolA-like"/>
</dbReference>
<dbReference type="Proteomes" id="UP000316426">
    <property type="component" value="Chromosome"/>
</dbReference>
<evidence type="ECO:0000256" key="1">
    <source>
        <dbReference type="ARBA" id="ARBA00022729"/>
    </source>
</evidence>
<feature type="signal peptide" evidence="2">
    <location>
        <begin position="1"/>
        <end position="21"/>
    </location>
</feature>
<dbReference type="KEGG" id="bmei:Spa11_03330"/>
<dbReference type="CDD" id="cd16325">
    <property type="entry name" value="LolA"/>
    <property type="match status" value="1"/>
</dbReference>
<dbReference type="InterPro" id="IPR029046">
    <property type="entry name" value="LolA/LolB/LppX"/>
</dbReference>
<sequence precursor="true">MLVRSITALLSLALVAGAALAQAPAGFTLTAIEQAYLDDVLTKWEQESGKINTFNCDFTQFVYDPVFGPGKDEAGQPIAKSEGYGAVSYQKPDKGSFHVKELLTWDAAQSKRVANSNLIGEHWVCDGEKVYEYRAKEKQLVETPIPPQMQGQNIADGPLPFLFGAKADMLKERYWLRVDPRAPEGSIWLAAMPKRQQDAANYRLVELMLDSQRMLPSAMRVTAPDSSQTTYTFKLSDASINSRVTAIWNSLFQAPRTPIGWTRVVEQPQMAAAPGQGQGPAPAERR</sequence>
<dbReference type="RefSeq" id="WP_145105933.1">
    <property type="nucleotide sequence ID" value="NZ_CP036349.1"/>
</dbReference>
<evidence type="ECO:0008006" key="5">
    <source>
        <dbReference type="Google" id="ProtNLM"/>
    </source>
</evidence>
<dbReference type="EMBL" id="CP036349">
    <property type="protein sequence ID" value="QDV72161.1"/>
    <property type="molecule type" value="Genomic_DNA"/>
</dbReference>
<dbReference type="InterPro" id="IPR017461">
    <property type="entry name" value="CHP03009_planctomycetes"/>
</dbReference>
<organism evidence="3 4">
    <name type="scientific">Botrimarina mediterranea</name>
    <dbReference type="NCBI Taxonomy" id="2528022"/>
    <lineage>
        <taxon>Bacteria</taxon>
        <taxon>Pseudomonadati</taxon>
        <taxon>Planctomycetota</taxon>
        <taxon>Planctomycetia</taxon>
        <taxon>Pirellulales</taxon>
        <taxon>Lacipirellulaceae</taxon>
        <taxon>Botrimarina</taxon>
    </lineage>
</organism>
<proteinExistence type="predicted"/>
<dbReference type="SUPFAM" id="SSF89392">
    <property type="entry name" value="Prokaryotic lipoproteins and lipoprotein localization factors"/>
    <property type="match status" value="1"/>
</dbReference>